<reference evidence="7 8" key="1">
    <citation type="submission" date="2016-11" db="EMBL/GenBank/DDBJ databases">
        <title>Whole genomes of Flavobacteriaceae.</title>
        <authorList>
            <person name="Stine C."/>
            <person name="Li C."/>
            <person name="Tadesse D."/>
        </authorList>
    </citation>
    <scope>NUCLEOTIDE SEQUENCE [LARGE SCALE GENOMIC DNA]</scope>
    <source>
        <strain evidence="7 8">DSM 15937</strain>
    </source>
</reference>
<keyword evidence="3" id="KW-1015">Disulfide bond</keyword>
<feature type="signal peptide" evidence="5">
    <location>
        <begin position="1"/>
        <end position="23"/>
    </location>
</feature>
<feature type="chain" id="PRO_5046090439" description="Thioredoxin domain-containing protein" evidence="5">
    <location>
        <begin position="24"/>
        <end position="461"/>
    </location>
</feature>
<dbReference type="PANTHER" id="PTHR42852">
    <property type="entry name" value="THIOL:DISULFIDE INTERCHANGE PROTEIN DSBE"/>
    <property type="match status" value="1"/>
</dbReference>
<evidence type="ECO:0000256" key="3">
    <source>
        <dbReference type="ARBA" id="ARBA00023157"/>
    </source>
</evidence>
<protein>
    <recommendedName>
        <fullName evidence="6">Thioredoxin domain-containing protein</fullName>
    </recommendedName>
</protein>
<dbReference type="Pfam" id="PF08534">
    <property type="entry name" value="Redoxin"/>
    <property type="match status" value="1"/>
</dbReference>
<dbReference type="RefSeq" id="WP_074658861.1">
    <property type="nucleotide sequence ID" value="NZ_MUGV01000018.1"/>
</dbReference>
<dbReference type="CDD" id="cd02966">
    <property type="entry name" value="TlpA_like_family"/>
    <property type="match status" value="1"/>
</dbReference>
<dbReference type="InterPro" id="IPR036249">
    <property type="entry name" value="Thioredoxin-like_sf"/>
</dbReference>
<name>A0ABX4BRH4_FLAFR</name>
<evidence type="ECO:0000259" key="6">
    <source>
        <dbReference type="PROSITE" id="PS51352"/>
    </source>
</evidence>
<organism evidence="7 8">
    <name type="scientific">Flavobacterium frigidimaris</name>
    <dbReference type="NCBI Taxonomy" id="262320"/>
    <lineage>
        <taxon>Bacteria</taxon>
        <taxon>Pseudomonadati</taxon>
        <taxon>Bacteroidota</taxon>
        <taxon>Flavobacteriia</taxon>
        <taxon>Flavobacteriales</taxon>
        <taxon>Flavobacteriaceae</taxon>
        <taxon>Flavobacterium</taxon>
    </lineage>
</organism>
<feature type="domain" description="Thioredoxin" evidence="6">
    <location>
        <begin position="317"/>
        <end position="460"/>
    </location>
</feature>
<dbReference type="InterPro" id="IPR013766">
    <property type="entry name" value="Thioredoxin_domain"/>
</dbReference>
<evidence type="ECO:0000256" key="4">
    <source>
        <dbReference type="ARBA" id="ARBA00023284"/>
    </source>
</evidence>
<gene>
    <name evidence="7" type="ORF">B0A65_11075</name>
</gene>
<dbReference type="Gene3D" id="3.40.30.10">
    <property type="entry name" value="Glutaredoxin"/>
    <property type="match status" value="1"/>
</dbReference>
<keyword evidence="4" id="KW-0676">Redox-active center</keyword>
<keyword evidence="8" id="KW-1185">Reference proteome</keyword>
<comment type="subcellular location">
    <subcellularLocation>
        <location evidence="1">Cell envelope</location>
    </subcellularLocation>
</comment>
<proteinExistence type="predicted"/>
<evidence type="ECO:0000256" key="5">
    <source>
        <dbReference type="SAM" id="SignalP"/>
    </source>
</evidence>
<dbReference type="InterPro" id="IPR013740">
    <property type="entry name" value="Redoxin"/>
</dbReference>
<evidence type="ECO:0000313" key="8">
    <source>
        <dbReference type="Proteomes" id="UP000198382"/>
    </source>
</evidence>
<dbReference type="EMBL" id="MUGV01000018">
    <property type="protein sequence ID" value="OXA79083.1"/>
    <property type="molecule type" value="Genomic_DNA"/>
</dbReference>
<evidence type="ECO:0000256" key="1">
    <source>
        <dbReference type="ARBA" id="ARBA00004196"/>
    </source>
</evidence>
<evidence type="ECO:0000256" key="2">
    <source>
        <dbReference type="ARBA" id="ARBA00022748"/>
    </source>
</evidence>
<dbReference type="InterPro" id="IPR050553">
    <property type="entry name" value="Thioredoxin_ResA/DsbE_sf"/>
</dbReference>
<evidence type="ECO:0000313" key="7">
    <source>
        <dbReference type="EMBL" id="OXA79083.1"/>
    </source>
</evidence>
<dbReference type="Proteomes" id="UP000198382">
    <property type="component" value="Unassembled WGS sequence"/>
</dbReference>
<dbReference type="SUPFAM" id="SSF52833">
    <property type="entry name" value="Thioredoxin-like"/>
    <property type="match status" value="1"/>
</dbReference>
<keyword evidence="5" id="KW-0732">Signal</keyword>
<dbReference type="PROSITE" id="PS51352">
    <property type="entry name" value="THIOREDOXIN_2"/>
    <property type="match status" value="1"/>
</dbReference>
<comment type="caution">
    <text evidence="7">The sequence shown here is derived from an EMBL/GenBank/DDBJ whole genome shotgun (WGS) entry which is preliminary data.</text>
</comment>
<dbReference type="PANTHER" id="PTHR42852:SF6">
    <property type="entry name" value="THIOL:DISULFIDE INTERCHANGE PROTEIN DSBE"/>
    <property type="match status" value="1"/>
</dbReference>
<sequence length="461" mass="52298">MKKHTIYLLLIAIFIGQFSFASAASEYAVIKGTIDIPDAKIKEITIYNAEEGKPAVAATAKVNSLGEFGFMLPITTSGFYYVDFGQMKSRKQLIRLYLEPKLDINIAISKDTYALSGKNVGQNALVQKANDIYNEFAVFAQLGGNITYLDFYPWIDGGVARANAFSKTINTKDASFNKLLKLAVATDVEELSYFFFRMPRTAFPEKNDRPAIIKTWQTDKKFTDPDLLKLANGVSEMSNYFMYIHINAEGPAKRFDMTEAITHITDPTLKDVYLRDAIATSRMKIEEYENIAPAIKPYMISDASKSFLVEYEKVLHKSVGQKGLEFSYNDINNKPVSFSDFKGKYVYIDLWATWCGPCKAEIPYMKKIEEEYHDKNIVFVSLSLDKAKDNQKWKDFVKKEQLQGIQLMADKDFSSDVAKNYEVNSIPRFLLFDPKGNIINADALRPSSPELKVQLDKLLKS</sequence>
<keyword evidence="2" id="KW-0201">Cytochrome c-type biogenesis</keyword>
<accession>A0ABX4BRH4</accession>